<comment type="catalytic activity">
    <reaction evidence="8 10">
        <text>5-[(5-phospho-1-deoxy-D-ribulos-1-ylimino)methylamino]-1-(5-phospho-beta-D-ribosyl)imidazole-4-carboxamide + L-glutamine = D-erythro-1-(imidazol-4-yl)glycerol 3-phosphate + 5-amino-1-(5-phospho-beta-D-ribosyl)imidazole-4-carboxamide + L-glutamate + H(+)</text>
        <dbReference type="Rhea" id="RHEA:24793"/>
        <dbReference type="ChEBI" id="CHEBI:15378"/>
        <dbReference type="ChEBI" id="CHEBI:29985"/>
        <dbReference type="ChEBI" id="CHEBI:58278"/>
        <dbReference type="ChEBI" id="CHEBI:58359"/>
        <dbReference type="ChEBI" id="CHEBI:58475"/>
        <dbReference type="ChEBI" id="CHEBI:58525"/>
        <dbReference type="EC" id="4.3.2.10"/>
    </reaction>
</comment>
<keyword evidence="2 10" id="KW-0963">Cytoplasm</keyword>
<comment type="catalytic activity">
    <reaction evidence="9 10">
        <text>L-glutamine + H2O = L-glutamate + NH4(+)</text>
        <dbReference type="Rhea" id="RHEA:15889"/>
        <dbReference type="ChEBI" id="CHEBI:15377"/>
        <dbReference type="ChEBI" id="CHEBI:28938"/>
        <dbReference type="ChEBI" id="CHEBI:29985"/>
        <dbReference type="ChEBI" id="CHEBI:58359"/>
        <dbReference type="EC" id="3.5.1.2"/>
    </reaction>
</comment>
<keyword evidence="4 10" id="KW-0378">Hydrolase</keyword>
<dbReference type="GO" id="GO:0005737">
    <property type="term" value="C:cytoplasm"/>
    <property type="evidence" value="ECO:0007669"/>
    <property type="project" value="UniProtKB-SubCell"/>
</dbReference>
<dbReference type="EC" id="3.5.1.2" evidence="10"/>
<dbReference type="STRING" id="1032488.HMPREF9371_1632"/>
<keyword evidence="6 10" id="KW-0368">Histidine biosynthesis</keyword>
<evidence type="ECO:0000256" key="3">
    <source>
        <dbReference type="ARBA" id="ARBA00022605"/>
    </source>
</evidence>
<protein>
    <recommendedName>
        <fullName evidence="10">Imidazole glycerol phosphate synthase subunit HisH</fullName>
        <ecNumber evidence="10">4.3.2.10</ecNumber>
    </recommendedName>
    <alternativeName>
        <fullName evidence="10">IGP synthase glutaminase subunit</fullName>
        <ecNumber evidence="10">3.5.1.2</ecNumber>
    </alternativeName>
    <alternativeName>
        <fullName evidence="10">IGP synthase subunit HisH</fullName>
    </alternativeName>
    <alternativeName>
        <fullName evidence="10">ImGP synthase subunit HisH</fullName>
        <shortName evidence="10">IGPS subunit HisH</shortName>
    </alternativeName>
</protein>
<reference evidence="13 14" key="1">
    <citation type="submission" date="2011-05" db="EMBL/GenBank/DDBJ databases">
        <authorList>
            <person name="Muzny D."/>
            <person name="Qin X."/>
            <person name="Deng J."/>
            <person name="Jiang H."/>
            <person name="Liu Y."/>
            <person name="Qu J."/>
            <person name="Song X.-Z."/>
            <person name="Zhang L."/>
            <person name="Thornton R."/>
            <person name="Coyle M."/>
            <person name="Francisco L."/>
            <person name="Jackson L."/>
            <person name="Javaid M."/>
            <person name="Korchina V."/>
            <person name="Kovar C."/>
            <person name="Mata R."/>
            <person name="Mathew T."/>
            <person name="Ngo R."/>
            <person name="Nguyen L."/>
            <person name="Nguyen N."/>
            <person name="Okwuonu G."/>
            <person name="Ongeri F."/>
            <person name="Pham C."/>
            <person name="Simmons D."/>
            <person name="Wilczek-Boney K."/>
            <person name="Hale W."/>
            <person name="Jakkamsetti A."/>
            <person name="Pham P."/>
            <person name="Ruth R."/>
            <person name="San Lucas F."/>
            <person name="Warren J."/>
            <person name="Zhang J."/>
            <person name="Zhao Z."/>
            <person name="Zhou C."/>
            <person name="Zhu D."/>
            <person name="Lee S."/>
            <person name="Bess C."/>
            <person name="Blankenburg K."/>
            <person name="Forbes L."/>
            <person name="Fu Q."/>
            <person name="Gubbala S."/>
            <person name="Hirani K."/>
            <person name="Jayaseelan J.C."/>
            <person name="Lara F."/>
            <person name="Munidasa M."/>
            <person name="Palculict T."/>
            <person name="Patil S."/>
            <person name="Pu L.-L."/>
            <person name="Saada N."/>
            <person name="Tang L."/>
            <person name="Weissenberger G."/>
            <person name="Zhu Y."/>
            <person name="Hemphill L."/>
            <person name="Shang Y."/>
            <person name="Youmans B."/>
            <person name="Ayvaz T."/>
            <person name="Ross M."/>
            <person name="Santibanez J."/>
            <person name="Aqrawi P."/>
            <person name="Gross S."/>
            <person name="Joshi V."/>
            <person name="Fowler G."/>
            <person name="Nazareth L."/>
            <person name="Reid J."/>
            <person name="Worley K."/>
            <person name="Petrosino J."/>
            <person name="Highlander S."/>
            <person name="Gibbs R."/>
        </authorList>
    </citation>
    <scope>NUCLEOTIDE SEQUENCE [LARGE SCALE GENOMIC DNA]</scope>
    <source>
        <strain evidence="13 14">871</strain>
    </source>
</reference>
<dbReference type="PROSITE" id="PS51273">
    <property type="entry name" value="GATASE_TYPE_1"/>
    <property type="match status" value="1"/>
</dbReference>
<feature type="active site" evidence="10 11">
    <location>
        <position position="226"/>
    </location>
</feature>
<feature type="active site" evidence="10 11">
    <location>
        <position position="228"/>
    </location>
</feature>
<dbReference type="PANTHER" id="PTHR42701">
    <property type="entry name" value="IMIDAZOLE GLYCEROL PHOSPHATE SYNTHASE SUBUNIT HISH"/>
    <property type="match status" value="1"/>
</dbReference>
<dbReference type="HAMAP" id="MF_00278">
    <property type="entry name" value="HisH"/>
    <property type="match status" value="1"/>
</dbReference>
<dbReference type="GO" id="GO:0000107">
    <property type="term" value="F:imidazoleglycerol-phosphate synthase activity"/>
    <property type="evidence" value="ECO:0007669"/>
    <property type="project" value="UniProtKB-UniRule"/>
</dbReference>
<dbReference type="Proteomes" id="UP000003019">
    <property type="component" value="Unassembled WGS sequence"/>
</dbReference>
<comment type="pathway">
    <text evidence="1 10">Amino-acid biosynthesis; L-histidine biosynthesis; L-histidine from 5-phospho-alpha-D-ribose 1-diphosphate: step 5/9.</text>
</comment>
<evidence type="ECO:0000256" key="9">
    <source>
        <dbReference type="ARBA" id="ARBA00049534"/>
    </source>
</evidence>
<gene>
    <name evidence="10 13" type="primary">hisH</name>
    <name evidence="13" type="ORF">HMPREF9371_1632</name>
</gene>
<feature type="active site" description="Nucleophile" evidence="10 11">
    <location>
        <position position="117"/>
    </location>
</feature>
<dbReference type="PIRSF" id="PIRSF000495">
    <property type="entry name" value="Amidotransf_hisH"/>
    <property type="match status" value="1"/>
</dbReference>
<evidence type="ECO:0000256" key="8">
    <source>
        <dbReference type="ARBA" id="ARBA00047838"/>
    </source>
</evidence>
<dbReference type="InterPro" id="IPR010139">
    <property type="entry name" value="Imidazole-glycPsynth_HisH"/>
</dbReference>
<dbReference type="InterPro" id="IPR017926">
    <property type="entry name" value="GATASE"/>
</dbReference>
<dbReference type="Pfam" id="PF00117">
    <property type="entry name" value="GATase"/>
    <property type="match status" value="1"/>
</dbReference>
<comment type="subunit">
    <text evidence="10">Heterodimer of HisH and HisF.</text>
</comment>
<evidence type="ECO:0000256" key="4">
    <source>
        <dbReference type="ARBA" id="ARBA00022801"/>
    </source>
</evidence>
<keyword evidence="14" id="KW-1185">Reference proteome</keyword>
<proteinExistence type="inferred from homology"/>
<dbReference type="AlphaFoldDB" id="G4CJ43"/>
<dbReference type="Gene3D" id="3.40.50.880">
    <property type="match status" value="1"/>
</dbReference>
<dbReference type="HOGENOM" id="CLU_071837_2_0_4"/>
<evidence type="ECO:0000313" key="14">
    <source>
        <dbReference type="Proteomes" id="UP000003019"/>
    </source>
</evidence>
<dbReference type="PANTHER" id="PTHR42701:SF2">
    <property type="entry name" value="IMIDAZOLE GLYCEROL PHOSPHATE SYNTHASE SUBUNIT HISH 1"/>
    <property type="match status" value="1"/>
</dbReference>
<evidence type="ECO:0000256" key="1">
    <source>
        <dbReference type="ARBA" id="ARBA00005091"/>
    </source>
</evidence>
<evidence type="ECO:0000256" key="2">
    <source>
        <dbReference type="ARBA" id="ARBA00022490"/>
    </source>
</evidence>
<dbReference type="CDD" id="cd01748">
    <property type="entry name" value="GATase1_IGP_Synthase"/>
    <property type="match status" value="1"/>
</dbReference>
<evidence type="ECO:0000256" key="5">
    <source>
        <dbReference type="ARBA" id="ARBA00022962"/>
    </source>
</evidence>
<dbReference type="UniPathway" id="UPA00031">
    <property type="reaction ID" value="UER00010"/>
</dbReference>
<keyword evidence="3 10" id="KW-0028">Amino-acid biosynthesis</keyword>
<dbReference type="InterPro" id="IPR029062">
    <property type="entry name" value="Class_I_gatase-like"/>
</dbReference>
<dbReference type="NCBIfam" id="TIGR01855">
    <property type="entry name" value="IMP_synth_hisH"/>
    <property type="match status" value="1"/>
</dbReference>
<name>G4CJ43_9NEIS</name>
<comment type="caution">
    <text evidence="13">The sequence shown here is derived from an EMBL/GenBank/DDBJ whole genome shotgun (WGS) entry which is preliminary data.</text>
</comment>
<evidence type="ECO:0000256" key="10">
    <source>
        <dbReference type="HAMAP-Rule" id="MF_00278"/>
    </source>
</evidence>
<evidence type="ECO:0000256" key="7">
    <source>
        <dbReference type="ARBA" id="ARBA00023239"/>
    </source>
</evidence>
<dbReference type="GO" id="GO:0000105">
    <property type="term" value="P:L-histidine biosynthetic process"/>
    <property type="evidence" value="ECO:0007669"/>
    <property type="project" value="UniProtKB-UniRule"/>
</dbReference>
<evidence type="ECO:0000259" key="12">
    <source>
        <dbReference type="Pfam" id="PF00117"/>
    </source>
</evidence>
<sequence length="248" mass="27018">MPKPCLPIVSCSGGGYNRLPARLRAFCDKGCMMKVAIVDYGMGNLHSVYKSVEAARHLAGVDAEIRLTDCPDAVAAADKIVFPGQGAMPDCMAALQNSGLGEALQDALKHKPFFGICVGAQLLFEHSEEGDTAGLGWFAGEVKRFAPDLRDAAGERLKVPHMGWNSVRQSRPHPLFRGLADETRFYFVHSYYFAPADPALVLGESDYPSPFACIVGRDNVFATQFHTEKSHDGGLLLLRNFLNWDGQA</sequence>
<organism evidence="13 14">
    <name type="scientific">Neisseria shayeganii 871</name>
    <dbReference type="NCBI Taxonomy" id="1032488"/>
    <lineage>
        <taxon>Bacteria</taxon>
        <taxon>Pseudomonadati</taxon>
        <taxon>Pseudomonadota</taxon>
        <taxon>Betaproteobacteria</taxon>
        <taxon>Neisseriales</taxon>
        <taxon>Neisseriaceae</taxon>
        <taxon>Neisseria</taxon>
    </lineage>
</organism>
<feature type="domain" description="Glutamine amidotransferase" evidence="12">
    <location>
        <begin position="37"/>
        <end position="241"/>
    </location>
</feature>
<dbReference type="SUPFAM" id="SSF52317">
    <property type="entry name" value="Class I glutamine amidotransferase-like"/>
    <property type="match status" value="1"/>
</dbReference>
<keyword evidence="5 10" id="KW-0315">Glutamine amidotransferase</keyword>
<dbReference type="PATRIC" id="fig|1032488.3.peg.1541"/>
<comment type="subcellular location">
    <subcellularLocation>
        <location evidence="10">Cytoplasm</location>
    </subcellularLocation>
</comment>
<comment type="function">
    <text evidence="10">IGPS catalyzes the conversion of PRFAR and glutamine to IGP, AICAR and glutamate. The HisH subunit catalyzes the hydrolysis of glutamine to glutamate and ammonia as part of the synthesis of IGP and AICAR. The resulting ammonia molecule is channeled to the active site of HisF.</text>
</comment>
<evidence type="ECO:0000256" key="6">
    <source>
        <dbReference type="ARBA" id="ARBA00023102"/>
    </source>
</evidence>
<dbReference type="EMBL" id="AGAY01000059">
    <property type="protein sequence ID" value="EGY52137.1"/>
    <property type="molecule type" value="Genomic_DNA"/>
</dbReference>
<evidence type="ECO:0000256" key="11">
    <source>
        <dbReference type="PIRSR" id="PIRSR000495-1"/>
    </source>
</evidence>
<dbReference type="GO" id="GO:0016829">
    <property type="term" value="F:lyase activity"/>
    <property type="evidence" value="ECO:0007669"/>
    <property type="project" value="UniProtKB-KW"/>
</dbReference>
<keyword evidence="13" id="KW-0808">Transferase</keyword>
<dbReference type="GO" id="GO:0004359">
    <property type="term" value="F:glutaminase activity"/>
    <property type="evidence" value="ECO:0007669"/>
    <property type="project" value="UniProtKB-EC"/>
</dbReference>
<accession>G4CJ43</accession>
<evidence type="ECO:0000313" key="13">
    <source>
        <dbReference type="EMBL" id="EGY52137.1"/>
    </source>
</evidence>
<dbReference type="EC" id="4.3.2.10" evidence="10"/>
<keyword evidence="13" id="KW-0328">Glycosyltransferase</keyword>
<keyword evidence="7 10" id="KW-0456">Lyase</keyword>